<evidence type="ECO:0000256" key="9">
    <source>
        <dbReference type="ARBA" id="ARBA00076414"/>
    </source>
</evidence>
<evidence type="ECO:0000256" key="3">
    <source>
        <dbReference type="ARBA" id="ARBA00011738"/>
    </source>
</evidence>
<feature type="region of interest" description="Disordered" evidence="13">
    <location>
        <begin position="1"/>
        <end position="46"/>
    </location>
</feature>
<dbReference type="CDD" id="cd00446">
    <property type="entry name" value="GrpE"/>
    <property type="match status" value="1"/>
</dbReference>
<comment type="subcellular location">
    <subcellularLocation>
        <location evidence="1 10">Cytoplasm</location>
    </subcellularLocation>
</comment>
<dbReference type="HAMAP" id="MF_01151">
    <property type="entry name" value="GrpE"/>
    <property type="match status" value="1"/>
</dbReference>
<evidence type="ECO:0000256" key="2">
    <source>
        <dbReference type="ARBA" id="ARBA00009054"/>
    </source>
</evidence>
<evidence type="ECO:0000256" key="7">
    <source>
        <dbReference type="ARBA" id="ARBA00053401"/>
    </source>
</evidence>
<dbReference type="Pfam" id="PF01025">
    <property type="entry name" value="GrpE"/>
    <property type="match status" value="1"/>
</dbReference>
<name>A0AB35U688_9FIRM</name>
<keyword evidence="15" id="KW-1185">Reference proteome</keyword>
<dbReference type="NCBIfam" id="NF010738">
    <property type="entry name" value="PRK14140.1"/>
    <property type="match status" value="1"/>
</dbReference>
<evidence type="ECO:0000256" key="12">
    <source>
        <dbReference type="RuleBase" id="RU004478"/>
    </source>
</evidence>
<dbReference type="PANTHER" id="PTHR21237">
    <property type="entry name" value="GRPE PROTEIN"/>
    <property type="match status" value="1"/>
</dbReference>
<dbReference type="GO" id="GO:0042803">
    <property type="term" value="F:protein homodimerization activity"/>
    <property type="evidence" value="ECO:0007669"/>
    <property type="project" value="InterPro"/>
</dbReference>
<dbReference type="PANTHER" id="PTHR21237:SF23">
    <property type="entry name" value="GRPE PROTEIN HOMOLOG, MITOCHONDRIAL"/>
    <property type="match status" value="1"/>
</dbReference>
<dbReference type="GO" id="GO:0051082">
    <property type="term" value="F:unfolded protein binding"/>
    <property type="evidence" value="ECO:0007669"/>
    <property type="project" value="TreeGrafter"/>
</dbReference>
<evidence type="ECO:0000256" key="1">
    <source>
        <dbReference type="ARBA" id="ARBA00004496"/>
    </source>
</evidence>
<dbReference type="SUPFAM" id="SSF51064">
    <property type="entry name" value="Head domain of nucleotide exchange factor GrpE"/>
    <property type="match status" value="1"/>
</dbReference>
<dbReference type="Gene3D" id="3.90.20.20">
    <property type="match status" value="1"/>
</dbReference>
<dbReference type="PROSITE" id="PS01071">
    <property type="entry name" value="GRPE"/>
    <property type="match status" value="1"/>
</dbReference>
<comment type="caution">
    <text evidence="14">The sequence shown here is derived from an EMBL/GenBank/DDBJ whole genome shotgun (WGS) entry which is preliminary data.</text>
</comment>
<dbReference type="InterPro" id="IPR009012">
    <property type="entry name" value="GrpE_head"/>
</dbReference>
<proteinExistence type="inferred from homology"/>
<dbReference type="EMBL" id="JALBUR010000007">
    <property type="protein sequence ID" value="MDX8419327.1"/>
    <property type="molecule type" value="Genomic_DNA"/>
</dbReference>
<dbReference type="PRINTS" id="PR00773">
    <property type="entry name" value="GRPEPROTEIN"/>
</dbReference>
<dbReference type="GO" id="GO:0000774">
    <property type="term" value="F:adenyl-nucleotide exchange factor activity"/>
    <property type="evidence" value="ECO:0007669"/>
    <property type="project" value="InterPro"/>
</dbReference>
<evidence type="ECO:0000256" key="5">
    <source>
        <dbReference type="ARBA" id="ARBA00023016"/>
    </source>
</evidence>
<dbReference type="InterPro" id="IPR000740">
    <property type="entry name" value="GrpE"/>
</dbReference>
<dbReference type="GO" id="GO:0006457">
    <property type="term" value="P:protein folding"/>
    <property type="evidence" value="ECO:0007669"/>
    <property type="project" value="InterPro"/>
</dbReference>
<keyword evidence="4 10" id="KW-0963">Cytoplasm</keyword>
<keyword evidence="6 10" id="KW-0143">Chaperone</keyword>
<comment type="subunit">
    <text evidence="3 10">Homodimer.</text>
</comment>
<evidence type="ECO:0000256" key="11">
    <source>
        <dbReference type="RuleBase" id="RU000639"/>
    </source>
</evidence>
<gene>
    <name evidence="10 14" type="primary">grpE</name>
    <name evidence="14" type="ORF">MOZ60_04370</name>
</gene>
<organism evidence="14 15">
    <name type="scientific">Grylomicrobium aquisgranensis</name>
    <dbReference type="NCBI Taxonomy" id="2926318"/>
    <lineage>
        <taxon>Bacteria</taxon>
        <taxon>Bacillati</taxon>
        <taxon>Bacillota</taxon>
        <taxon>Erysipelotrichia</taxon>
        <taxon>Erysipelotrichales</taxon>
        <taxon>Erysipelotrichaceae</taxon>
        <taxon>Grylomicrobium</taxon>
    </lineage>
</organism>
<evidence type="ECO:0000313" key="15">
    <source>
        <dbReference type="Proteomes" id="UP001286174"/>
    </source>
</evidence>
<comment type="similarity">
    <text evidence="2 10 12">Belongs to the GrpE family.</text>
</comment>
<evidence type="ECO:0000256" key="10">
    <source>
        <dbReference type="HAMAP-Rule" id="MF_01151"/>
    </source>
</evidence>
<dbReference type="SUPFAM" id="SSF58014">
    <property type="entry name" value="Coiled-coil domain of nucleotide exchange factor GrpE"/>
    <property type="match status" value="1"/>
</dbReference>
<dbReference type="FunFam" id="2.30.22.10:FF:000001">
    <property type="entry name" value="Protein GrpE"/>
    <property type="match status" value="1"/>
</dbReference>
<dbReference type="AlphaFoldDB" id="A0AB35U688"/>
<dbReference type="GO" id="GO:0051087">
    <property type="term" value="F:protein-folding chaperone binding"/>
    <property type="evidence" value="ECO:0007669"/>
    <property type="project" value="InterPro"/>
</dbReference>
<dbReference type="RefSeq" id="WP_277008790.1">
    <property type="nucleotide sequence ID" value="NZ_JALBUR010000007.1"/>
</dbReference>
<evidence type="ECO:0000256" key="8">
    <source>
        <dbReference type="ARBA" id="ARBA00072274"/>
    </source>
</evidence>
<evidence type="ECO:0000256" key="13">
    <source>
        <dbReference type="SAM" id="MobiDB-lite"/>
    </source>
</evidence>
<sequence>MSEEVKNEKHSSQEEVKKPEKEKNEHKPETGKKEEKKTESKSIFDHKNKEIEELKKKNAELETQVAQLKNAYAKAYADTENTRKRLNKEFEQLSKYKIQDFALQVLPVLDDCERALAQETKDEAYRKGVQMIHDKLAAALAAEGVSEIACLNQPFDANWHQAIMSEHVDGVEPGMVVEVLQKGYKLKDRLLRAAMVKVSE</sequence>
<protein>
    <recommendedName>
        <fullName evidence="8 10">Protein GrpE</fullName>
    </recommendedName>
    <alternativeName>
        <fullName evidence="9 10">HSP-70 cofactor</fullName>
    </alternativeName>
</protein>
<dbReference type="Proteomes" id="UP001286174">
    <property type="component" value="Unassembled WGS sequence"/>
</dbReference>
<keyword evidence="5 10" id="KW-0346">Stress response</keyword>
<accession>A0AB35U688</accession>
<evidence type="ECO:0000256" key="4">
    <source>
        <dbReference type="ARBA" id="ARBA00022490"/>
    </source>
</evidence>
<comment type="function">
    <text evidence="7 10 11">Participates actively in the response to hyperosmotic and heat shock by preventing the aggregation of stress-denatured proteins, in association with DnaK and GrpE. It is the nucleotide exchange factor for DnaK and may function as a thermosensor. Unfolded proteins bind initially to DnaJ; upon interaction with the DnaJ-bound protein, DnaK hydrolyzes its bound ATP, resulting in the formation of a stable complex. GrpE releases ADP from DnaK; ATP binding to DnaK triggers the release of the substrate protein, thus completing the reaction cycle. Several rounds of ATP-dependent interactions between DnaJ, DnaK and GrpE are required for fully efficient folding.</text>
</comment>
<reference evidence="14 15" key="1">
    <citation type="submission" date="2022-03" db="EMBL/GenBank/DDBJ databases">
        <title>Novel taxa within the pig intestine.</title>
        <authorList>
            <person name="Wylensek D."/>
            <person name="Bishof K."/>
            <person name="Afrizal A."/>
            <person name="Clavel T."/>
        </authorList>
    </citation>
    <scope>NUCLEOTIDE SEQUENCE [LARGE SCALE GENOMIC DNA]</scope>
    <source>
        <strain evidence="14 15">CLA-KB-P133</strain>
    </source>
</reference>
<dbReference type="GO" id="GO:0005737">
    <property type="term" value="C:cytoplasm"/>
    <property type="evidence" value="ECO:0007669"/>
    <property type="project" value="UniProtKB-SubCell"/>
</dbReference>
<evidence type="ECO:0000313" key="14">
    <source>
        <dbReference type="EMBL" id="MDX8419327.1"/>
    </source>
</evidence>
<dbReference type="InterPro" id="IPR013805">
    <property type="entry name" value="GrpE_CC"/>
</dbReference>
<dbReference type="Gene3D" id="2.30.22.10">
    <property type="entry name" value="Head domain of nucleotide exchange factor GrpE"/>
    <property type="match status" value="1"/>
</dbReference>
<evidence type="ECO:0000256" key="6">
    <source>
        <dbReference type="ARBA" id="ARBA00023186"/>
    </source>
</evidence>